<dbReference type="InterPro" id="IPR006564">
    <property type="entry name" value="Znf_PMZ"/>
</dbReference>
<dbReference type="PANTHER" id="PTHR31669:SF280">
    <property type="entry name" value="PROTEIN FAR1-RELATED SEQUENCE 2"/>
    <property type="match status" value="1"/>
</dbReference>
<dbReference type="InterPro" id="IPR031052">
    <property type="entry name" value="FHY3/FAR1"/>
</dbReference>
<dbReference type="GO" id="GO:0008270">
    <property type="term" value="F:zinc ion binding"/>
    <property type="evidence" value="ECO:0007669"/>
    <property type="project" value="UniProtKB-UniRule"/>
</dbReference>
<keyword evidence="6" id="KW-0539">Nucleus</keyword>
<evidence type="ECO:0000256" key="5">
    <source>
        <dbReference type="PROSITE-ProRule" id="PRU00325"/>
    </source>
</evidence>
<dbReference type="SMART" id="SM00575">
    <property type="entry name" value="ZnF_PMZ"/>
    <property type="match status" value="1"/>
</dbReference>
<dbReference type="PANTHER" id="PTHR31669">
    <property type="entry name" value="PROTEIN FAR1-RELATED SEQUENCE 10-RELATED"/>
    <property type="match status" value="1"/>
</dbReference>
<gene>
    <name evidence="8" type="ORF">STAS_28795</name>
</gene>
<feature type="domain" description="SWIM-type" evidence="7">
    <location>
        <begin position="334"/>
        <end position="370"/>
    </location>
</feature>
<proteinExistence type="inferred from homology"/>
<keyword evidence="3 5" id="KW-0863">Zinc-finger</keyword>
<evidence type="ECO:0000259" key="7">
    <source>
        <dbReference type="PROSITE" id="PS50966"/>
    </source>
</evidence>
<evidence type="ECO:0000313" key="8">
    <source>
        <dbReference type="EMBL" id="GER51411.1"/>
    </source>
</evidence>
<dbReference type="InterPro" id="IPR007527">
    <property type="entry name" value="Znf_SWIM"/>
</dbReference>
<evidence type="ECO:0000256" key="1">
    <source>
        <dbReference type="ARBA" id="ARBA00005889"/>
    </source>
</evidence>
<evidence type="ECO:0000256" key="3">
    <source>
        <dbReference type="ARBA" id="ARBA00022771"/>
    </source>
</evidence>
<comment type="caution">
    <text evidence="8">The sequence shown here is derived from an EMBL/GenBank/DDBJ whole genome shotgun (WGS) entry which is preliminary data.</text>
</comment>
<comment type="subcellular location">
    <subcellularLocation>
        <location evidence="6">Nucleus</location>
    </subcellularLocation>
</comment>
<dbReference type="Proteomes" id="UP000325081">
    <property type="component" value="Unassembled WGS sequence"/>
</dbReference>
<sequence>MITALKKSAKLQIFIGAILELLESSTNLLLPNRGQNKWKIKYGTKRSKFGNTDHELPLDKEERLNAAMDITNDDIDMNLINNVISGVANEVEFNSNNKSGMVRYMPQNGMEFETKEAAYAFYREYARSVGFGITIKSSRRSKKSGKFIDIKIACSKFGHKRHSATANTNPKACSKTDCKASMHIKKYNPEGKWFIYGFVEEHNHETCPDDFFSNAMRGKGKNDSSNRAQSVVSYFDRYVHKETTFDQFIHQLKLFLREISEDEAKAESETRHGQQELFSCSPFEMQMSKIYTRAIYKYFQAEVSGILSCTVAMEGEDEKTVTYRVDDMGRKQSFTVSWNKRKHDVCCLCHLLESRGFLCSHALSVLQLSGVFTVPPKYILERWTKDAKVGSITRQESISTNFRIQRLNDLCKLAVEVGEKGSLSGEAYRVAFGDLGETLKRCVDMRNSLKSNPGLLPIGQRKEKPKKKKIRAEAEKLSTGIHDGSQDVEQLNLNQRSHSLPDSYIYQQGLEGMEFGTRMPIINGYYNAEHDGHELLGHLNALPSLHGYYYTEQPFVQGVLASCVVSGKSKFSLDMSAIILPNKIRRDRSGKDGEHERKRTGCEFYSFKFLACTVVPVCIVAEFHGVNSIMWWKHSFKYLSHC</sequence>
<name>A0A5A7R536_STRAF</name>
<comment type="similarity">
    <text evidence="1 6">Belongs to the FHY3/FAR1 family.</text>
</comment>
<dbReference type="PROSITE" id="PS50966">
    <property type="entry name" value="ZF_SWIM"/>
    <property type="match status" value="1"/>
</dbReference>
<evidence type="ECO:0000256" key="2">
    <source>
        <dbReference type="ARBA" id="ARBA00022723"/>
    </source>
</evidence>
<keyword evidence="9" id="KW-1185">Reference proteome</keyword>
<protein>
    <recommendedName>
        <fullName evidence="6">Protein FAR1-RELATED SEQUENCE</fullName>
    </recommendedName>
</protein>
<evidence type="ECO:0000256" key="4">
    <source>
        <dbReference type="ARBA" id="ARBA00022833"/>
    </source>
</evidence>
<keyword evidence="4 6" id="KW-0862">Zinc</keyword>
<dbReference type="GO" id="GO:0006355">
    <property type="term" value="P:regulation of DNA-templated transcription"/>
    <property type="evidence" value="ECO:0007669"/>
    <property type="project" value="UniProtKB-UniRule"/>
</dbReference>
<dbReference type="Pfam" id="PF03101">
    <property type="entry name" value="FAR1"/>
    <property type="match status" value="1"/>
</dbReference>
<evidence type="ECO:0000256" key="6">
    <source>
        <dbReference type="RuleBase" id="RU367018"/>
    </source>
</evidence>
<dbReference type="EMBL" id="BKCP01009626">
    <property type="protein sequence ID" value="GER51411.1"/>
    <property type="molecule type" value="Genomic_DNA"/>
</dbReference>
<organism evidence="8 9">
    <name type="scientific">Striga asiatica</name>
    <name type="common">Asiatic witchweed</name>
    <name type="synonym">Buchnera asiatica</name>
    <dbReference type="NCBI Taxonomy" id="4170"/>
    <lineage>
        <taxon>Eukaryota</taxon>
        <taxon>Viridiplantae</taxon>
        <taxon>Streptophyta</taxon>
        <taxon>Embryophyta</taxon>
        <taxon>Tracheophyta</taxon>
        <taxon>Spermatophyta</taxon>
        <taxon>Magnoliopsida</taxon>
        <taxon>eudicotyledons</taxon>
        <taxon>Gunneridae</taxon>
        <taxon>Pentapetalae</taxon>
        <taxon>asterids</taxon>
        <taxon>lamiids</taxon>
        <taxon>Lamiales</taxon>
        <taxon>Orobanchaceae</taxon>
        <taxon>Buchnereae</taxon>
        <taxon>Striga</taxon>
    </lineage>
</organism>
<reference evidence="9" key="1">
    <citation type="journal article" date="2019" name="Curr. Biol.">
        <title>Genome Sequence of Striga asiatica Provides Insight into the Evolution of Plant Parasitism.</title>
        <authorList>
            <person name="Yoshida S."/>
            <person name="Kim S."/>
            <person name="Wafula E.K."/>
            <person name="Tanskanen J."/>
            <person name="Kim Y.M."/>
            <person name="Honaas L."/>
            <person name="Yang Z."/>
            <person name="Spallek T."/>
            <person name="Conn C.E."/>
            <person name="Ichihashi Y."/>
            <person name="Cheong K."/>
            <person name="Cui S."/>
            <person name="Der J.P."/>
            <person name="Gundlach H."/>
            <person name="Jiao Y."/>
            <person name="Hori C."/>
            <person name="Ishida J.K."/>
            <person name="Kasahara H."/>
            <person name="Kiba T."/>
            <person name="Kim M.S."/>
            <person name="Koo N."/>
            <person name="Laohavisit A."/>
            <person name="Lee Y.H."/>
            <person name="Lumba S."/>
            <person name="McCourt P."/>
            <person name="Mortimer J.C."/>
            <person name="Mutuku J.M."/>
            <person name="Nomura T."/>
            <person name="Sasaki-Sekimoto Y."/>
            <person name="Seto Y."/>
            <person name="Wang Y."/>
            <person name="Wakatake T."/>
            <person name="Sakakibara H."/>
            <person name="Demura T."/>
            <person name="Yamaguchi S."/>
            <person name="Yoneyama K."/>
            <person name="Manabe R.I."/>
            <person name="Nelson D.C."/>
            <person name="Schulman A.H."/>
            <person name="Timko M.P."/>
            <person name="dePamphilis C.W."/>
            <person name="Choi D."/>
            <person name="Shirasu K."/>
        </authorList>
    </citation>
    <scope>NUCLEOTIDE SEQUENCE [LARGE SCALE GENOMIC DNA]</scope>
    <source>
        <strain evidence="9">cv. UVA1</strain>
    </source>
</reference>
<accession>A0A5A7R536</accession>
<dbReference type="InterPro" id="IPR004330">
    <property type="entry name" value="FAR1_DNA_bnd_dom"/>
</dbReference>
<dbReference type="AlphaFoldDB" id="A0A5A7R536"/>
<comment type="function">
    <text evidence="6">Putative transcription activator involved in regulating light control of development.</text>
</comment>
<keyword evidence="2 6" id="KW-0479">Metal-binding</keyword>
<dbReference type="GO" id="GO:0005634">
    <property type="term" value="C:nucleus"/>
    <property type="evidence" value="ECO:0007669"/>
    <property type="project" value="UniProtKB-SubCell"/>
</dbReference>
<dbReference type="OrthoDB" id="742364at2759"/>
<evidence type="ECO:0000313" key="9">
    <source>
        <dbReference type="Proteomes" id="UP000325081"/>
    </source>
</evidence>